<dbReference type="InterPro" id="IPR011009">
    <property type="entry name" value="Kinase-like_dom_sf"/>
</dbReference>
<dbReference type="PANTHER" id="PTHR43883">
    <property type="entry name" value="SLR0207 PROTEIN"/>
    <property type="match status" value="1"/>
</dbReference>
<dbReference type="Proteomes" id="UP001651690">
    <property type="component" value="Unassembled WGS sequence"/>
</dbReference>
<dbReference type="Gene3D" id="3.40.50.300">
    <property type="entry name" value="P-loop containing nucleotide triphosphate hydrolases"/>
    <property type="match status" value="1"/>
</dbReference>
<dbReference type="InterPro" id="IPR052732">
    <property type="entry name" value="Cell-binding_unc_protein"/>
</dbReference>
<accession>A0ABT1LVP0</accession>
<dbReference type="SUPFAM" id="SSF56112">
    <property type="entry name" value="Protein kinase-like (PK-like)"/>
    <property type="match status" value="1"/>
</dbReference>
<reference evidence="1 2" key="1">
    <citation type="submission" date="2022-06" db="EMBL/GenBank/DDBJ databases">
        <title>Mycolicibacterium sp. CAU 1645 isolated from seawater.</title>
        <authorList>
            <person name="Kim W."/>
        </authorList>
    </citation>
    <scope>NUCLEOTIDE SEQUENCE [LARGE SCALE GENOMIC DNA]</scope>
    <source>
        <strain evidence="1 2">CAU 1645</strain>
    </source>
</reference>
<proteinExistence type="predicted"/>
<keyword evidence="2" id="KW-1185">Reference proteome</keyword>
<evidence type="ECO:0000313" key="2">
    <source>
        <dbReference type="Proteomes" id="UP001651690"/>
    </source>
</evidence>
<dbReference type="EMBL" id="JANDBD010000001">
    <property type="protein sequence ID" value="MCP9270971.1"/>
    <property type="molecule type" value="Genomic_DNA"/>
</dbReference>
<dbReference type="PANTHER" id="PTHR43883:SF1">
    <property type="entry name" value="GLUCONOKINASE"/>
    <property type="match status" value="1"/>
</dbReference>
<dbReference type="Pfam" id="PF13671">
    <property type="entry name" value="AAA_33"/>
    <property type="match status" value="1"/>
</dbReference>
<dbReference type="InterPro" id="IPR027417">
    <property type="entry name" value="P-loop_NTPase"/>
</dbReference>
<comment type="caution">
    <text evidence="1">The sequence shown here is derived from an EMBL/GenBank/DDBJ whole genome shotgun (WGS) entry which is preliminary data.</text>
</comment>
<gene>
    <name evidence="1" type="ORF">NM203_02085</name>
</gene>
<dbReference type="RefSeq" id="WP_255057946.1">
    <property type="nucleotide sequence ID" value="NZ_JANDBD010000001.1"/>
</dbReference>
<organism evidence="1 2">
    <name type="scientific">Mycolicibacterium arenosum</name>
    <dbReference type="NCBI Taxonomy" id="2952157"/>
    <lineage>
        <taxon>Bacteria</taxon>
        <taxon>Bacillati</taxon>
        <taxon>Actinomycetota</taxon>
        <taxon>Actinomycetes</taxon>
        <taxon>Mycobacteriales</taxon>
        <taxon>Mycobacteriaceae</taxon>
        <taxon>Mycolicibacterium</taxon>
    </lineage>
</organism>
<dbReference type="SUPFAM" id="SSF52540">
    <property type="entry name" value="P-loop containing nucleoside triphosphate hydrolases"/>
    <property type="match status" value="1"/>
</dbReference>
<protein>
    <submittedName>
        <fullName evidence="1">AAA family ATPase</fullName>
    </submittedName>
</protein>
<name>A0ABT1LVP0_9MYCO</name>
<sequence>MSPNPTVAAVEVHETHTGVVFLVGDRAYKVKKPIRTDFLDFRSVDARERVCAHEVLLNSRLAPDSYLGVGHFAGPRGGADEPVIVMRRYSEGRSLAALLERAEPVEGHLTAIAEKLADFHAHASRSPAVDAEARAAVVSERWTENLDVLDHYKRSILTEWELADVRRLSSQYLAGRTALFERRIDEHRIVDGHGDLIAADIYCLPDGPVLLDCLEFDDRLRYVDGLDDAAFLAMDLEFAGRADLATFFLDRYRTLARDDAPASLAHFYTAYRAVVRAKVDCIRVDQGIASAAADARRHLRLALDHLRAGAVKLVLVGGGPGSGKTTLARELAPRIDAVVTSTDDVRHELAEAGRLAGESGTYESGRYDPRNVAVVYDEVLQRAGDQLANGQSAILDGTWRDAHQRELARAVADRYHCGTVELACVLDVAEAMERIRLRGGGTHSEITPALAATMYDAGTSWPRANHIDTTQPLGDSLAEATAVCCLAI</sequence>
<evidence type="ECO:0000313" key="1">
    <source>
        <dbReference type="EMBL" id="MCP9270971.1"/>
    </source>
</evidence>